<dbReference type="PROSITE" id="PS50132">
    <property type="entry name" value="RGS"/>
    <property type="match status" value="1"/>
</dbReference>
<evidence type="ECO:0000313" key="3">
    <source>
        <dbReference type="EMBL" id="CBN80153.1"/>
    </source>
</evidence>
<feature type="region of interest" description="Disordered" evidence="1">
    <location>
        <begin position="336"/>
        <end position="461"/>
    </location>
</feature>
<feature type="region of interest" description="Disordered" evidence="1">
    <location>
        <begin position="139"/>
        <end position="169"/>
    </location>
</feature>
<evidence type="ECO:0000313" key="4">
    <source>
        <dbReference type="Proteomes" id="UP000002630"/>
    </source>
</evidence>
<sequence>MKFISQRMTRLSATGFEFWVECDEYNSYAQRSARHTKLQPRALSIYQRYLKPGCAPNKLELDAETCEDIAETLYTRGKAAGGGVTFKLSRENDGLHTIFHGAMRKTFQTLLFDYLPDFLASQPADFWQGLADMGSNGEGCHDGLAGGETRGISGGPPADAEQRGQQPPQMNKVTAKDAFLEHPRIMFHIKRYLASLSSLGARKGGSVDVGDRDMGTRCLDCLEQIRDFQKATTAEQRRKRWAVIRMRYCGEGGLSAPTLDALAMSAAADGKDNGDNRNRHDSRSRIQPSSSPSASTSEEYQLASMLDKAHDEIVDMLMTEHLAGYQGNAQPEARRRYLGGSGSVKGGASGKREPIRDPTARPANAQIRKRESYKLPETLRHSSSDENSPQRSNFNGSIGSSTFRLISPGVPRRRRTEGEDGVNLGGGTVTTVGKPLRRCTTEASGSAWSIRGQEISDRETSRSRLAVLPPLSKASSFPQAVHDDGAVTPLTSPVVGADPGGADIGSKTHTGGGGNTTGSKEENAGHQNQQQQQQKKRRRRCEPLEHSHRTEHLLSLDRKGKYSRGLWGAFEQVRVATVNWKDDEPHDTGEGKEDGKGGERGQDGWDLVGRKSRGLGTSRGTHLPRSKDTGRRYSFSGPLYTIAKRGREENTQHQQQVKPRSQSCCSGLDNIARSVAAEQEAGPVTLTAPRRANKGMVNLIAPSSPSQTGGGTDGDSIVVLRAKRARLIFDTYVSEQAENQVNLSSSLRETARQDVEKLERVAAAPNEGMNFSPASTGATTHVVGPTALDPPRIPTIPTRTTYYRRCPGHQDDHHQ</sequence>
<feature type="region of interest" description="Disordered" evidence="1">
    <location>
        <begin position="578"/>
        <end position="635"/>
    </location>
</feature>
<gene>
    <name evidence="3" type="ORF">Esi_0116_0017</name>
</gene>
<feature type="compositionally biased region" description="Basic and acidic residues" evidence="1">
    <location>
        <begin position="541"/>
        <end position="552"/>
    </location>
</feature>
<name>D8LD95_ECTSI</name>
<feature type="compositionally biased region" description="Basic and acidic residues" evidence="1">
    <location>
        <begin position="269"/>
        <end position="284"/>
    </location>
</feature>
<feature type="compositionally biased region" description="Basic and acidic residues" evidence="1">
    <location>
        <begin position="350"/>
        <end position="359"/>
    </location>
</feature>
<evidence type="ECO:0000256" key="1">
    <source>
        <dbReference type="SAM" id="MobiDB-lite"/>
    </source>
</evidence>
<dbReference type="InParanoid" id="D8LD95"/>
<dbReference type="Proteomes" id="UP000002630">
    <property type="component" value="Unassembled WGS sequence"/>
</dbReference>
<feature type="compositionally biased region" description="Basic and acidic residues" evidence="1">
    <location>
        <begin position="368"/>
        <end position="384"/>
    </location>
</feature>
<feature type="compositionally biased region" description="Polar residues" evidence="1">
    <location>
        <begin position="385"/>
        <end position="404"/>
    </location>
</feature>
<dbReference type="Gene3D" id="1.10.167.10">
    <property type="entry name" value="Regulator of G-protein Signalling 4, domain 2"/>
    <property type="match status" value="1"/>
</dbReference>
<dbReference type="OrthoDB" id="10436799at2759"/>
<evidence type="ECO:0000259" key="2">
    <source>
        <dbReference type="PROSITE" id="PS50132"/>
    </source>
</evidence>
<proteinExistence type="predicted"/>
<dbReference type="AlphaFoldDB" id="D8LD95"/>
<accession>D8LD95</accession>
<dbReference type="PANTHER" id="PTHR10845:SF192">
    <property type="entry name" value="DOUBLE HIT, ISOFORM B"/>
    <property type="match status" value="1"/>
</dbReference>
<feature type="compositionally biased region" description="Gly residues" evidence="1">
    <location>
        <begin position="339"/>
        <end position="349"/>
    </location>
</feature>
<dbReference type="Pfam" id="PF00615">
    <property type="entry name" value="RGS"/>
    <property type="match status" value="1"/>
</dbReference>
<keyword evidence="4" id="KW-1185">Reference proteome</keyword>
<feature type="region of interest" description="Disordered" evidence="1">
    <location>
        <begin position="475"/>
        <end position="552"/>
    </location>
</feature>
<feature type="compositionally biased region" description="Gly residues" evidence="1">
    <location>
        <begin position="144"/>
        <end position="154"/>
    </location>
</feature>
<protein>
    <recommendedName>
        <fullName evidence="2">RGS domain-containing protein</fullName>
    </recommendedName>
</protein>
<feature type="compositionally biased region" description="Low complexity" evidence="1">
    <location>
        <begin position="795"/>
        <end position="805"/>
    </location>
</feature>
<reference evidence="3 4" key="1">
    <citation type="journal article" date="2010" name="Nature">
        <title>The Ectocarpus genome and the independent evolution of multicellularity in brown algae.</title>
        <authorList>
            <person name="Cock J.M."/>
            <person name="Sterck L."/>
            <person name="Rouze P."/>
            <person name="Scornet D."/>
            <person name="Allen A.E."/>
            <person name="Amoutzias G."/>
            <person name="Anthouard V."/>
            <person name="Artiguenave F."/>
            <person name="Aury J.M."/>
            <person name="Badger J.H."/>
            <person name="Beszteri B."/>
            <person name="Billiau K."/>
            <person name="Bonnet E."/>
            <person name="Bothwell J.H."/>
            <person name="Bowler C."/>
            <person name="Boyen C."/>
            <person name="Brownlee C."/>
            <person name="Carrano C.J."/>
            <person name="Charrier B."/>
            <person name="Cho G.Y."/>
            <person name="Coelho S.M."/>
            <person name="Collen J."/>
            <person name="Corre E."/>
            <person name="Da Silva C."/>
            <person name="Delage L."/>
            <person name="Delaroque N."/>
            <person name="Dittami S.M."/>
            <person name="Doulbeau S."/>
            <person name="Elias M."/>
            <person name="Farnham G."/>
            <person name="Gachon C.M."/>
            <person name="Gschloessl B."/>
            <person name="Heesch S."/>
            <person name="Jabbari K."/>
            <person name="Jubin C."/>
            <person name="Kawai H."/>
            <person name="Kimura K."/>
            <person name="Kloareg B."/>
            <person name="Kupper F.C."/>
            <person name="Lang D."/>
            <person name="Le Bail A."/>
            <person name="Leblanc C."/>
            <person name="Lerouge P."/>
            <person name="Lohr M."/>
            <person name="Lopez P.J."/>
            <person name="Martens C."/>
            <person name="Maumus F."/>
            <person name="Michel G."/>
            <person name="Miranda-Saavedra D."/>
            <person name="Morales J."/>
            <person name="Moreau H."/>
            <person name="Motomura T."/>
            <person name="Nagasato C."/>
            <person name="Napoli C.A."/>
            <person name="Nelson D.R."/>
            <person name="Nyvall-Collen P."/>
            <person name="Peters A.F."/>
            <person name="Pommier C."/>
            <person name="Potin P."/>
            <person name="Poulain J."/>
            <person name="Quesneville H."/>
            <person name="Read B."/>
            <person name="Rensing S.A."/>
            <person name="Ritter A."/>
            <person name="Rousvoal S."/>
            <person name="Samanta M."/>
            <person name="Samson G."/>
            <person name="Schroeder D.C."/>
            <person name="Segurens B."/>
            <person name="Strittmatter M."/>
            <person name="Tonon T."/>
            <person name="Tregear J.W."/>
            <person name="Valentin K."/>
            <person name="von Dassow P."/>
            <person name="Yamagishi T."/>
            <person name="Van de Peer Y."/>
            <person name="Wincker P."/>
        </authorList>
    </citation>
    <scope>NUCLEOTIDE SEQUENCE [LARGE SCALE GENOMIC DNA]</scope>
    <source>
        <strain evidence="4">Ec32 / CCAP1310/4</strain>
    </source>
</reference>
<feature type="compositionally biased region" description="Low complexity" evidence="1">
    <location>
        <begin position="285"/>
        <end position="297"/>
    </location>
</feature>
<feature type="domain" description="RGS" evidence="2">
    <location>
        <begin position="1"/>
        <end position="121"/>
    </location>
</feature>
<feature type="region of interest" description="Disordered" evidence="1">
    <location>
        <begin position="268"/>
        <end position="300"/>
    </location>
</feature>
<dbReference type="InterPro" id="IPR044926">
    <property type="entry name" value="RGS_subdomain_2"/>
</dbReference>
<organism evidence="3 4">
    <name type="scientific">Ectocarpus siliculosus</name>
    <name type="common">Brown alga</name>
    <name type="synonym">Conferva siliculosa</name>
    <dbReference type="NCBI Taxonomy" id="2880"/>
    <lineage>
        <taxon>Eukaryota</taxon>
        <taxon>Sar</taxon>
        <taxon>Stramenopiles</taxon>
        <taxon>Ochrophyta</taxon>
        <taxon>PX clade</taxon>
        <taxon>Phaeophyceae</taxon>
        <taxon>Ectocarpales</taxon>
        <taxon>Ectocarpaceae</taxon>
        <taxon>Ectocarpus</taxon>
    </lineage>
</organism>
<dbReference type="SUPFAM" id="SSF48097">
    <property type="entry name" value="Regulator of G-protein signaling, RGS"/>
    <property type="match status" value="1"/>
</dbReference>
<feature type="compositionally biased region" description="Basic and acidic residues" evidence="1">
    <location>
        <begin position="580"/>
        <end position="603"/>
    </location>
</feature>
<dbReference type="InterPro" id="IPR016137">
    <property type="entry name" value="RGS"/>
</dbReference>
<dbReference type="EMBL" id="FN649760">
    <property type="protein sequence ID" value="CBN80153.1"/>
    <property type="molecule type" value="Genomic_DNA"/>
</dbReference>
<feature type="region of interest" description="Disordered" evidence="1">
    <location>
        <begin position="767"/>
        <end position="815"/>
    </location>
</feature>
<dbReference type="InterPro" id="IPR036305">
    <property type="entry name" value="RGS_sf"/>
</dbReference>
<dbReference type="PANTHER" id="PTHR10845">
    <property type="entry name" value="REGULATOR OF G PROTEIN SIGNALING"/>
    <property type="match status" value="1"/>
</dbReference>